<dbReference type="InterPro" id="IPR011010">
    <property type="entry name" value="DNA_brk_join_enz"/>
</dbReference>
<evidence type="ECO:0000313" key="7">
    <source>
        <dbReference type="Proteomes" id="UP000642829"/>
    </source>
</evidence>
<reference evidence="6" key="2">
    <citation type="submission" date="2020-09" db="EMBL/GenBank/DDBJ databases">
        <authorList>
            <person name="Sun Q."/>
            <person name="Kim S."/>
        </authorList>
    </citation>
    <scope>NUCLEOTIDE SEQUENCE</scope>
    <source>
        <strain evidence="6">KCTC 12870</strain>
    </source>
</reference>
<dbReference type="PROSITE" id="PS51900">
    <property type="entry name" value="CB"/>
    <property type="match status" value="1"/>
</dbReference>
<keyword evidence="1" id="KW-0229">DNA integration</keyword>
<dbReference type="InterPro" id="IPR050090">
    <property type="entry name" value="Tyrosine_recombinase_XerCD"/>
</dbReference>
<keyword evidence="7" id="KW-1185">Reference proteome</keyword>
<dbReference type="GO" id="GO:0006310">
    <property type="term" value="P:DNA recombination"/>
    <property type="evidence" value="ECO:0007669"/>
    <property type="project" value="UniProtKB-KW"/>
</dbReference>
<dbReference type="GO" id="GO:0015074">
    <property type="term" value="P:DNA integration"/>
    <property type="evidence" value="ECO:0007669"/>
    <property type="project" value="UniProtKB-KW"/>
</dbReference>
<dbReference type="Gene3D" id="1.10.150.130">
    <property type="match status" value="1"/>
</dbReference>
<evidence type="ECO:0000256" key="2">
    <source>
        <dbReference type="ARBA" id="ARBA00023125"/>
    </source>
</evidence>
<organism evidence="6 7">
    <name type="scientific">Cerasicoccus arenae</name>
    <dbReference type="NCBI Taxonomy" id="424488"/>
    <lineage>
        <taxon>Bacteria</taxon>
        <taxon>Pseudomonadati</taxon>
        <taxon>Verrucomicrobiota</taxon>
        <taxon>Opitutia</taxon>
        <taxon>Puniceicoccales</taxon>
        <taxon>Cerasicoccaceae</taxon>
        <taxon>Cerasicoccus</taxon>
    </lineage>
</organism>
<dbReference type="Proteomes" id="UP000642829">
    <property type="component" value="Unassembled WGS sequence"/>
</dbReference>
<dbReference type="InterPro" id="IPR010998">
    <property type="entry name" value="Integrase_recombinase_N"/>
</dbReference>
<sequence length="350" mass="39865">MQLIAEIENFVLAREVRSRLRSTSLDEAQLRDAEVALQLLPKGISLTQIARKFVVSDRGDFDEDPINKWIDAFRTEKEEIEQRRPKTVSNLLWRINQFINYSNVETLGDFSRESAARFLTRSHAKTGKKLSAQTMQNDWLALHSFGGYLVKVKAVANNPLQEIGRAQVEWKPPAIHNASEVAALLKASLQDVYSAGKYTPYFVICCFCGVRPEAEAPYLRMKDVTLAKSLSLSELRVTRQKVTTAKQRSVPLNAAAWRWLQYCQKQEWEIAVPTKNAYIRIRLAAGLLGSWSGDIMRHTYATMTLANGANKRDLAEWMGNSPRQIENSYMNLAKYEKSAARKWLNIKPPQ</sequence>
<dbReference type="SUPFAM" id="SSF56349">
    <property type="entry name" value="DNA breaking-rejoining enzymes"/>
    <property type="match status" value="1"/>
</dbReference>
<dbReference type="GO" id="GO:0003677">
    <property type="term" value="F:DNA binding"/>
    <property type="evidence" value="ECO:0007669"/>
    <property type="project" value="UniProtKB-UniRule"/>
</dbReference>
<evidence type="ECO:0000256" key="4">
    <source>
        <dbReference type="PROSITE-ProRule" id="PRU01248"/>
    </source>
</evidence>
<evidence type="ECO:0000313" key="6">
    <source>
        <dbReference type="EMBL" id="GHC01897.1"/>
    </source>
</evidence>
<keyword evidence="3" id="KW-0233">DNA recombination</keyword>
<evidence type="ECO:0000256" key="1">
    <source>
        <dbReference type="ARBA" id="ARBA00022908"/>
    </source>
</evidence>
<evidence type="ECO:0000256" key="3">
    <source>
        <dbReference type="ARBA" id="ARBA00023172"/>
    </source>
</evidence>
<dbReference type="PANTHER" id="PTHR30349">
    <property type="entry name" value="PHAGE INTEGRASE-RELATED"/>
    <property type="match status" value="1"/>
</dbReference>
<name>A0A8J3GDI7_9BACT</name>
<feature type="domain" description="Core-binding (CB)" evidence="5">
    <location>
        <begin position="64"/>
        <end position="150"/>
    </location>
</feature>
<protein>
    <recommendedName>
        <fullName evidence="5">Core-binding (CB) domain-containing protein</fullName>
    </recommendedName>
</protein>
<comment type="caution">
    <text evidence="6">The sequence shown here is derived from an EMBL/GenBank/DDBJ whole genome shotgun (WGS) entry which is preliminary data.</text>
</comment>
<dbReference type="EMBL" id="BMXG01000010">
    <property type="protein sequence ID" value="GHC01897.1"/>
    <property type="molecule type" value="Genomic_DNA"/>
</dbReference>
<dbReference type="InterPro" id="IPR044068">
    <property type="entry name" value="CB"/>
</dbReference>
<evidence type="ECO:0000259" key="5">
    <source>
        <dbReference type="PROSITE" id="PS51900"/>
    </source>
</evidence>
<dbReference type="PANTHER" id="PTHR30349:SF64">
    <property type="entry name" value="PROPHAGE INTEGRASE INTD-RELATED"/>
    <property type="match status" value="1"/>
</dbReference>
<keyword evidence="2 4" id="KW-0238">DNA-binding</keyword>
<accession>A0A8J3GDI7</accession>
<dbReference type="InterPro" id="IPR013762">
    <property type="entry name" value="Integrase-like_cat_sf"/>
</dbReference>
<dbReference type="AlphaFoldDB" id="A0A8J3GDI7"/>
<dbReference type="Gene3D" id="1.10.443.10">
    <property type="entry name" value="Intergrase catalytic core"/>
    <property type="match status" value="1"/>
</dbReference>
<proteinExistence type="predicted"/>
<dbReference type="CDD" id="cd00397">
    <property type="entry name" value="DNA_BRE_C"/>
    <property type="match status" value="1"/>
</dbReference>
<reference evidence="6" key="1">
    <citation type="journal article" date="2014" name="Int. J. Syst. Evol. Microbiol.">
        <title>Complete genome sequence of Corynebacterium casei LMG S-19264T (=DSM 44701T), isolated from a smear-ripened cheese.</title>
        <authorList>
            <consortium name="US DOE Joint Genome Institute (JGI-PGF)"/>
            <person name="Walter F."/>
            <person name="Albersmeier A."/>
            <person name="Kalinowski J."/>
            <person name="Ruckert C."/>
        </authorList>
    </citation>
    <scope>NUCLEOTIDE SEQUENCE</scope>
    <source>
        <strain evidence="6">KCTC 12870</strain>
    </source>
</reference>
<gene>
    <name evidence="6" type="ORF">GCM10007047_17930</name>
</gene>